<dbReference type="KEGG" id="ksn:43591138"/>
<sequence length="199" mass="21678">MIPYRFASLKMASTYAGSPTQTSYSPSHAQSSTQQVQSTYAPSYESSYAESGPPSSQRSDAFSYSYSLNDRSPLPSGSSERFSGTEFPSNGYTVEEKVHKASIKTAMSVVAMTGYTALDGMLGYHKIKAGRDESSSEMGETSGDQASTQRERVSWYNDTVTDTDHSSHDTYVDQAYATSQDESEEVTSVEEIISGTSTW</sequence>
<feature type="compositionally biased region" description="Low complexity" evidence="1">
    <location>
        <begin position="38"/>
        <end position="56"/>
    </location>
</feature>
<evidence type="ECO:0000313" key="2">
    <source>
        <dbReference type="EMBL" id="WWD18090.1"/>
    </source>
</evidence>
<dbReference type="AlphaFoldDB" id="A0AAJ8LIV2"/>
<feature type="compositionally biased region" description="Polar residues" evidence="1">
    <location>
        <begin position="136"/>
        <end position="148"/>
    </location>
</feature>
<name>A0AAJ8LIV2_9TREE</name>
<evidence type="ECO:0000256" key="1">
    <source>
        <dbReference type="SAM" id="MobiDB-lite"/>
    </source>
</evidence>
<feature type="compositionally biased region" description="Low complexity" evidence="1">
    <location>
        <begin position="189"/>
        <end position="199"/>
    </location>
</feature>
<gene>
    <name evidence="2" type="ORF">CI109_102538</name>
</gene>
<protein>
    <submittedName>
        <fullName evidence="2">Uncharacterized protein</fullName>
    </submittedName>
</protein>
<feature type="region of interest" description="Disordered" evidence="1">
    <location>
        <begin position="16"/>
        <end position="90"/>
    </location>
</feature>
<feature type="region of interest" description="Disordered" evidence="1">
    <location>
        <begin position="130"/>
        <end position="199"/>
    </location>
</feature>
<feature type="compositionally biased region" description="Polar residues" evidence="1">
    <location>
        <begin position="16"/>
        <end position="37"/>
    </location>
</feature>
<dbReference type="EMBL" id="CP144054">
    <property type="protein sequence ID" value="WWD18090.1"/>
    <property type="molecule type" value="Genomic_DNA"/>
</dbReference>
<keyword evidence="3" id="KW-1185">Reference proteome</keyword>
<reference evidence="2" key="2">
    <citation type="submission" date="2024-01" db="EMBL/GenBank/DDBJ databases">
        <title>Comparative genomics of Cryptococcus and Kwoniella reveals pathogenesis evolution and contrasting modes of karyotype evolution via chromosome fusion or intercentromeric recombination.</title>
        <authorList>
            <person name="Coelho M.A."/>
            <person name="David-Palma M."/>
            <person name="Shea T."/>
            <person name="Bowers K."/>
            <person name="McGinley-Smith S."/>
            <person name="Mohammad A.W."/>
            <person name="Gnirke A."/>
            <person name="Yurkov A.M."/>
            <person name="Nowrousian M."/>
            <person name="Sun S."/>
            <person name="Cuomo C.A."/>
            <person name="Heitman J."/>
        </authorList>
    </citation>
    <scope>NUCLEOTIDE SEQUENCE</scope>
    <source>
        <strain evidence="2">CBS 12478</strain>
    </source>
</reference>
<dbReference type="Proteomes" id="UP000322225">
    <property type="component" value="Chromosome 4"/>
</dbReference>
<dbReference type="GeneID" id="43591138"/>
<dbReference type="RefSeq" id="XP_031858752.2">
    <property type="nucleotide sequence ID" value="XM_032006971.2"/>
</dbReference>
<feature type="compositionally biased region" description="Polar residues" evidence="1">
    <location>
        <begin position="57"/>
        <end position="90"/>
    </location>
</feature>
<feature type="compositionally biased region" description="Basic and acidic residues" evidence="1">
    <location>
        <begin position="162"/>
        <end position="171"/>
    </location>
</feature>
<organism evidence="2 3">
    <name type="scientific">Kwoniella shandongensis</name>
    <dbReference type="NCBI Taxonomy" id="1734106"/>
    <lineage>
        <taxon>Eukaryota</taxon>
        <taxon>Fungi</taxon>
        <taxon>Dikarya</taxon>
        <taxon>Basidiomycota</taxon>
        <taxon>Agaricomycotina</taxon>
        <taxon>Tremellomycetes</taxon>
        <taxon>Tremellales</taxon>
        <taxon>Cryptococcaceae</taxon>
        <taxon>Kwoniella</taxon>
    </lineage>
</organism>
<accession>A0AAJ8LIV2</accession>
<proteinExistence type="predicted"/>
<evidence type="ECO:0000313" key="3">
    <source>
        <dbReference type="Proteomes" id="UP000322225"/>
    </source>
</evidence>
<reference evidence="2" key="1">
    <citation type="submission" date="2017-08" db="EMBL/GenBank/DDBJ databases">
        <authorList>
            <person name="Cuomo C."/>
            <person name="Billmyre B."/>
            <person name="Heitman J."/>
        </authorList>
    </citation>
    <scope>NUCLEOTIDE SEQUENCE</scope>
    <source>
        <strain evidence="2">CBS 12478</strain>
    </source>
</reference>